<dbReference type="PANTHER" id="PTHR22100:SF13">
    <property type="entry name" value="WINGS APART-LIKE PROTEIN HOMOLOG"/>
    <property type="match status" value="1"/>
</dbReference>
<protein>
    <recommendedName>
        <fullName evidence="2">Wings apart-like protein C-terminal domain-containing protein</fullName>
    </recommendedName>
</protein>
<dbReference type="InterPro" id="IPR039874">
    <property type="entry name" value="WAPL"/>
</dbReference>
<accession>A0AAW1T4X8</accession>
<gene>
    <name evidence="3" type="ORF">WJX84_011299</name>
</gene>
<evidence type="ECO:0000259" key="2">
    <source>
        <dbReference type="Pfam" id="PF07814"/>
    </source>
</evidence>
<comment type="caution">
    <text evidence="3">The sequence shown here is derived from an EMBL/GenBank/DDBJ whole genome shotgun (WGS) entry which is preliminary data.</text>
</comment>
<reference evidence="3 4" key="1">
    <citation type="journal article" date="2024" name="Nat. Commun.">
        <title>Phylogenomics reveals the evolutionary origins of lichenization in chlorophyte algae.</title>
        <authorList>
            <person name="Puginier C."/>
            <person name="Libourel C."/>
            <person name="Otte J."/>
            <person name="Skaloud P."/>
            <person name="Haon M."/>
            <person name="Grisel S."/>
            <person name="Petersen M."/>
            <person name="Berrin J.G."/>
            <person name="Delaux P.M."/>
            <person name="Dal Grande F."/>
            <person name="Keller J."/>
        </authorList>
    </citation>
    <scope>NUCLEOTIDE SEQUENCE [LARGE SCALE GENOMIC DNA]</scope>
    <source>
        <strain evidence="3 4">SAG 2523</strain>
    </source>
</reference>
<organism evidence="3 4">
    <name type="scientific">Apatococcus fuscideae</name>
    <dbReference type="NCBI Taxonomy" id="2026836"/>
    <lineage>
        <taxon>Eukaryota</taxon>
        <taxon>Viridiplantae</taxon>
        <taxon>Chlorophyta</taxon>
        <taxon>core chlorophytes</taxon>
        <taxon>Trebouxiophyceae</taxon>
        <taxon>Chlorellales</taxon>
        <taxon>Chlorellaceae</taxon>
        <taxon>Apatococcus</taxon>
    </lineage>
</organism>
<comment type="similarity">
    <text evidence="1">Belongs to the WAPL family.</text>
</comment>
<dbReference type="AlphaFoldDB" id="A0AAW1T4X8"/>
<evidence type="ECO:0000313" key="4">
    <source>
        <dbReference type="Proteomes" id="UP001485043"/>
    </source>
</evidence>
<evidence type="ECO:0000256" key="1">
    <source>
        <dbReference type="ARBA" id="ARBA00006854"/>
    </source>
</evidence>
<evidence type="ECO:0000313" key="3">
    <source>
        <dbReference type="EMBL" id="KAK9863675.1"/>
    </source>
</evidence>
<dbReference type="EMBL" id="JALJOV010000444">
    <property type="protein sequence ID" value="KAK9863675.1"/>
    <property type="molecule type" value="Genomic_DNA"/>
</dbReference>
<sequence length="128" mass="13134">MEAQESGAHAQMVDDALYALDGLVPGVSLQTLSDSAASIASIAASRRGLLALRSEGILERCLAAARDLPLDTNAGLALSFATIILACSVHDAALLAHPAAVALMQRLLQACPMGSPMGLLSEQIEGHC</sequence>
<dbReference type="InterPro" id="IPR011989">
    <property type="entry name" value="ARM-like"/>
</dbReference>
<dbReference type="Proteomes" id="UP001485043">
    <property type="component" value="Unassembled WGS sequence"/>
</dbReference>
<dbReference type="Pfam" id="PF07814">
    <property type="entry name" value="WAPL"/>
    <property type="match status" value="1"/>
</dbReference>
<proteinExistence type="inferred from homology"/>
<keyword evidence="4" id="KW-1185">Reference proteome</keyword>
<name>A0AAW1T4X8_9CHLO</name>
<dbReference type="InterPro" id="IPR022771">
    <property type="entry name" value="WAPL_C"/>
</dbReference>
<dbReference type="Gene3D" id="1.25.10.10">
    <property type="entry name" value="Leucine-rich Repeat Variant"/>
    <property type="match status" value="1"/>
</dbReference>
<feature type="domain" description="Wings apart-like protein C-terminal" evidence="2">
    <location>
        <begin position="1"/>
        <end position="109"/>
    </location>
</feature>
<dbReference type="PANTHER" id="PTHR22100">
    <property type="entry name" value="WINGS APART-LIKE PROTEIN HOMOLOG"/>
    <property type="match status" value="1"/>
</dbReference>